<dbReference type="InterPro" id="IPR025110">
    <property type="entry name" value="AMP-bd_C"/>
</dbReference>
<dbReference type="STRING" id="205917.A0A4Y9ZG54"/>
<reference evidence="3 4" key="1">
    <citation type="submission" date="2019-02" db="EMBL/GenBank/DDBJ databases">
        <title>Genome sequencing of the rare red list fungi Dentipellis fragilis.</title>
        <authorList>
            <person name="Buettner E."/>
            <person name="Kellner H."/>
        </authorList>
    </citation>
    <scope>NUCLEOTIDE SEQUENCE [LARGE SCALE GENOMIC DNA]</scope>
    <source>
        <strain evidence="3 4">DSM 105465</strain>
    </source>
</reference>
<dbReference type="Pfam" id="PF13193">
    <property type="entry name" value="AMP-binding_C"/>
    <property type="match status" value="1"/>
</dbReference>
<dbReference type="SUPFAM" id="SSF56801">
    <property type="entry name" value="Acetyl-CoA synthetase-like"/>
    <property type="match status" value="1"/>
</dbReference>
<dbReference type="Pfam" id="PF00501">
    <property type="entry name" value="AMP-binding"/>
    <property type="match status" value="1"/>
</dbReference>
<dbReference type="PROSITE" id="PS00455">
    <property type="entry name" value="AMP_BINDING"/>
    <property type="match status" value="1"/>
</dbReference>
<dbReference type="EMBL" id="SEOQ01000015">
    <property type="protein sequence ID" value="TFY72419.1"/>
    <property type="molecule type" value="Genomic_DNA"/>
</dbReference>
<dbReference type="PANTHER" id="PTHR24096">
    <property type="entry name" value="LONG-CHAIN-FATTY-ACID--COA LIGASE"/>
    <property type="match status" value="1"/>
</dbReference>
<dbReference type="Proteomes" id="UP000298327">
    <property type="component" value="Unassembled WGS sequence"/>
</dbReference>
<dbReference type="GO" id="GO:0016405">
    <property type="term" value="F:CoA-ligase activity"/>
    <property type="evidence" value="ECO:0007669"/>
    <property type="project" value="TreeGrafter"/>
</dbReference>
<evidence type="ECO:0000313" key="4">
    <source>
        <dbReference type="Proteomes" id="UP000298327"/>
    </source>
</evidence>
<sequence>MLIEAFQPLDAPVPDDLTVPQFFLDPYDHPLKPPRPDDVTLFIDGPTGQRVSWAEARQRTAALANGMHLQWEIKEDEAVCIFSPNHIDYLTVVWAIHRLGGVVSSSNPTYTTDELVHQLKITKVTTVFVHPAFLKTVRDACQKLGIPDDRIALISPAPPSHSHLSVNDLIAKGSQQKQSFVERRLSPGEAKKKLAFFVLSSGTTGPPKAVAIPHYSLIVNVIQIASHDILTPGIPPENKKTTPGSVMTGVLPFFHIYGLISNVHSMIFHAVPIVVHAKFAFQEFLDSIVRHRITHLMVVPPMIVLLCKHPLVKKYDLSHVRFLNSGAAPLSPELLGPLSEVLPNAIISQGYGMTETATAVTMTPITERMCKPGSAGHLVPGVKMRIVKEDGSLAKFGERGELIVYSPSNAIGYYGNDKATKETFIDGWVRTGDEVEYTESGDLYIVDRLKDLIKVRGFQVAPAELEGHLLDHPAVADVCVVPVPDEYSGELPFAFVVLHAEAAKRVSDPKEAAALKKALEKHVSDVKIKYKWLSGGIEFTDTIPKNASGKLLRRLLKDKAKQLRKEALAEAATRAKL</sequence>
<keyword evidence="4" id="KW-1185">Reference proteome</keyword>
<dbReference type="CDD" id="cd05911">
    <property type="entry name" value="Firefly_Luc_like"/>
    <property type="match status" value="1"/>
</dbReference>
<dbReference type="InterPro" id="IPR042099">
    <property type="entry name" value="ANL_N_sf"/>
</dbReference>
<dbReference type="InterPro" id="IPR045851">
    <property type="entry name" value="AMP-bd_C_sf"/>
</dbReference>
<evidence type="ECO:0000313" key="3">
    <source>
        <dbReference type="EMBL" id="TFY72419.1"/>
    </source>
</evidence>
<gene>
    <name evidence="3" type="ORF">EVG20_g591</name>
</gene>
<name>A0A4Y9ZG54_9AGAM</name>
<dbReference type="Gene3D" id="3.30.300.30">
    <property type="match status" value="1"/>
</dbReference>
<dbReference type="InterPro" id="IPR020845">
    <property type="entry name" value="AMP-binding_CS"/>
</dbReference>
<feature type="domain" description="AMP-binding enzyme C-terminal" evidence="2">
    <location>
        <begin position="464"/>
        <end position="550"/>
    </location>
</feature>
<comment type="caution">
    <text evidence="3">The sequence shown here is derived from an EMBL/GenBank/DDBJ whole genome shotgun (WGS) entry which is preliminary data.</text>
</comment>
<dbReference type="AlphaFoldDB" id="A0A4Y9ZG54"/>
<organism evidence="3 4">
    <name type="scientific">Dentipellis fragilis</name>
    <dbReference type="NCBI Taxonomy" id="205917"/>
    <lineage>
        <taxon>Eukaryota</taxon>
        <taxon>Fungi</taxon>
        <taxon>Dikarya</taxon>
        <taxon>Basidiomycota</taxon>
        <taxon>Agaricomycotina</taxon>
        <taxon>Agaricomycetes</taxon>
        <taxon>Russulales</taxon>
        <taxon>Hericiaceae</taxon>
        <taxon>Dentipellis</taxon>
    </lineage>
</organism>
<feature type="domain" description="AMP-dependent synthetase/ligase" evidence="1">
    <location>
        <begin position="38"/>
        <end position="414"/>
    </location>
</feature>
<dbReference type="InterPro" id="IPR000873">
    <property type="entry name" value="AMP-dep_synth/lig_dom"/>
</dbReference>
<dbReference type="OrthoDB" id="6509636at2759"/>
<evidence type="ECO:0000259" key="1">
    <source>
        <dbReference type="Pfam" id="PF00501"/>
    </source>
</evidence>
<proteinExistence type="predicted"/>
<accession>A0A4Y9ZG54</accession>
<dbReference type="PANTHER" id="PTHR24096:SF422">
    <property type="entry name" value="BCDNA.GH02901"/>
    <property type="match status" value="1"/>
</dbReference>
<dbReference type="Gene3D" id="3.40.50.12780">
    <property type="entry name" value="N-terminal domain of ligase-like"/>
    <property type="match status" value="1"/>
</dbReference>
<evidence type="ECO:0008006" key="5">
    <source>
        <dbReference type="Google" id="ProtNLM"/>
    </source>
</evidence>
<protein>
    <recommendedName>
        <fullName evidence="5">AMP-dependent synthetase/ligase domain-containing protein</fullName>
    </recommendedName>
</protein>
<evidence type="ECO:0000259" key="2">
    <source>
        <dbReference type="Pfam" id="PF13193"/>
    </source>
</evidence>